<organism evidence="1 2">
    <name type="scientific">Klebsiella michiganensis</name>
    <dbReference type="NCBI Taxonomy" id="1134687"/>
    <lineage>
        <taxon>Bacteria</taxon>
        <taxon>Pseudomonadati</taxon>
        <taxon>Pseudomonadota</taxon>
        <taxon>Gammaproteobacteria</taxon>
        <taxon>Enterobacterales</taxon>
        <taxon>Enterobacteriaceae</taxon>
        <taxon>Klebsiella/Raoultella group</taxon>
        <taxon>Klebsiella</taxon>
    </lineage>
</organism>
<dbReference type="Proteomes" id="UP001060345">
    <property type="component" value="Chromosome"/>
</dbReference>
<dbReference type="Pfam" id="PF11876">
    <property type="entry name" value="TsiV"/>
    <property type="match status" value="1"/>
</dbReference>
<gene>
    <name evidence="1" type="ORF">NP224_12150</name>
</gene>
<protein>
    <submittedName>
        <fullName evidence="1">DUF3396 domain-containing protein</fullName>
    </submittedName>
</protein>
<dbReference type="AlphaFoldDB" id="A0AAX3CXM8"/>
<sequence length="398" mass="46462">MDFFERFKQAEYEFTYGALDDPENHNALQVGLVAYFYIDKGYLPEKRQALIAALELYHQKFGDRLKWSFFKDPNKPDRYSENVLKRYQKKIIDSDGDHVDCWCASEEGFEYASDYCVQMLSSADWFEYVHFPVTYFSFYLPVSELKYNEDIENFLVEFCDILKPLHGLMGLGIQQCQERDKFQHMEYEVCQDFLGLDITNDNTDEHFRKGIRSVNWYTFFNDHWLDKLGGFAFLQSSINESRIKINKYNGGVIIRAGEWPELGWIKDMPYPELYLKVNKALKPIRAPEIGSLGYGSIAGEIRFDESSTAKWLSRFDVDLPSITIAPPVDNPVRITRWTDEIAPYAGQWASIVNGTTEYIQTREGQKMPAFEDKYGKKHRACWSLLKRDDKGSVFIIPD</sequence>
<accession>A0AAX3CXM8</accession>
<name>A0AAX3CXM8_9ENTR</name>
<reference evidence="1" key="1">
    <citation type="submission" date="2022-08" db="EMBL/GenBank/DDBJ databases">
        <title>Genomic characterization and comparative genomic analysis of a strain of klebsiella michiganensis carrying blaKPC-2 isolated from the blood of children with very preterm bloodstream infection.</title>
        <authorList>
            <person name="Zhang N."/>
        </authorList>
    </citation>
    <scope>NUCLEOTIDE SEQUENCE</scope>
    <source>
        <strain evidence="1">BSI-KPN166</strain>
    </source>
</reference>
<dbReference type="InterPro" id="IPR021815">
    <property type="entry name" value="TsiV"/>
</dbReference>
<dbReference type="RefSeq" id="WP_064378519.1">
    <property type="nucleotide sequence ID" value="NZ_CABGVB010000055.1"/>
</dbReference>
<evidence type="ECO:0000313" key="2">
    <source>
        <dbReference type="Proteomes" id="UP001060345"/>
    </source>
</evidence>
<proteinExistence type="predicted"/>
<dbReference type="EMBL" id="CP102103">
    <property type="protein sequence ID" value="UWZ76383.1"/>
    <property type="molecule type" value="Genomic_DNA"/>
</dbReference>
<evidence type="ECO:0000313" key="1">
    <source>
        <dbReference type="EMBL" id="UWZ76383.1"/>
    </source>
</evidence>